<organism evidence="1 2">
    <name type="scientific">Salinicoccus sesuvii</name>
    <dbReference type="NCBI Taxonomy" id="868281"/>
    <lineage>
        <taxon>Bacteria</taxon>
        <taxon>Bacillati</taxon>
        <taxon>Bacillota</taxon>
        <taxon>Bacilli</taxon>
        <taxon>Bacillales</taxon>
        <taxon>Staphylococcaceae</taxon>
        <taxon>Salinicoccus</taxon>
    </lineage>
</organism>
<dbReference type="RefSeq" id="WP_380651789.1">
    <property type="nucleotide sequence ID" value="NZ_JBHRVQ010000001.1"/>
</dbReference>
<dbReference type="Proteomes" id="UP001595637">
    <property type="component" value="Unassembled WGS sequence"/>
</dbReference>
<dbReference type="InterPro" id="IPR050072">
    <property type="entry name" value="Peptidase_M20A"/>
</dbReference>
<name>A0ABV7N2Y8_9STAP</name>
<proteinExistence type="predicted"/>
<dbReference type="Pfam" id="PF01546">
    <property type="entry name" value="Peptidase_M20"/>
    <property type="match status" value="1"/>
</dbReference>
<accession>A0ABV7N2Y8</accession>
<protein>
    <submittedName>
        <fullName evidence="1">M20/M25/M40 family metallo-hydrolase</fullName>
    </submittedName>
</protein>
<gene>
    <name evidence="1" type="ORF">ACFOEO_03265</name>
</gene>
<reference evidence="2" key="1">
    <citation type="journal article" date="2019" name="Int. J. Syst. Evol. Microbiol.">
        <title>The Global Catalogue of Microorganisms (GCM) 10K type strain sequencing project: providing services to taxonomists for standard genome sequencing and annotation.</title>
        <authorList>
            <consortium name="The Broad Institute Genomics Platform"/>
            <consortium name="The Broad Institute Genome Sequencing Center for Infectious Disease"/>
            <person name="Wu L."/>
            <person name="Ma J."/>
        </authorList>
    </citation>
    <scope>NUCLEOTIDE SEQUENCE [LARGE SCALE GENOMIC DNA]</scope>
    <source>
        <strain evidence="2">CCM 7756</strain>
    </source>
</reference>
<evidence type="ECO:0000313" key="1">
    <source>
        <dbReference type="EMBL" id="MFC3387619.1"/>
    </source>
</evidence>
<dbReference type="PIRSF" id="PIRSF010386">
    <property type="entry name" value="RocB"/>
    <property type="match status" value="1"/>
</dbReference>
<sequence length="533" mass="61412">MFWESQKQLEELVCRLVSWESRTATEGEILFPFKLKDELAKLEYFQQRPEYLKHHDAGRKRNSLSALYRHETASKTIILMSHFDTVHTKEFGSSSRLAFSPYELGRRFKEIADDFPESVRADILSDEYLFGRGTMDMKMGIALHMHLLEKAIANNWPINLVLLTVPDEEVDSAGMRTAVTHLKDLADRHTLDYALFINSEPSFTQYPGDPNYYFYSGTIGKIMPSVLFHGVETHVGEPLSGLNAHFMASFLNQQMEFSNVFSETVYGERTPLPVTLKYYDMKTDYSTQTSNHVAAFYNVFAMEQNAEEVFTKFNQLVEETMTQCQNSYETICQREGVHPVGQIRTLSYQALYDYMLRKHGQMKIDEIVTQYIARDDLDDREKSMHIANRMITYCKELVPLAVTLFVPPYYPAVNTSEAPLVRGVSRVVQEFLDTNYGIIPKEIHYFNGISDASYTAYDSHDASWQTYKINTPVWGETYTIPFESMQNLQVPHVNIGPFGKDPHKLTERLHKQSGYEITPKLLEAVVKYCMNAP</sequence>
<comment type="caution">
    <text evidence="1">The sequence shown here is derived from an EMBL/GenBank/DDBJ whole genome shotgun (WGS) entry which is preliminary data.</text>
</comment>
<evidence type="ECO:0000313" key="2">
    <source>
        <dbReference type="Proteomes" id="UP001595637"/>
    </source>
</evidence>
<dbReference type="InterPro" id="IPR002933">
    <property type="entry name" value="Peptidase_M20"/>
</dbReference>
<dbReference type="PANTHER" id="PTHR43808">
    <property type="entry name" value="ACETYLORNITHINE DEACETYLASE"/>
    <property type="match status" value="1"/>
</dbReference>
<dbReference type="Gene3D" id="3.40.630.10">
    <property type="entry name" value="Zn peptidases"/>
    <property type="match status" value="1"/>
</dbReference>
<dbReference type="PANTHER" id="PTHR43808:SF27">
    <property type="entry name" value="PROTEIN ROCB"/>
    <property type="match status" value="1"/>
</dbReference>
<dbReference type="EMBL" id="JBHRVQ010000001">
    <property type="protein sequence ID" value="MFC3387619.1"/>
    <property type="molecule type" value="Genomic_DNA"/>
</dbReference>
<dbReference type="SUPFAM" id="SSF53187">
    <property type="entry name" value="Zn-dependent exopeptidases"/>
    <property type="match status" value="1"/>
</dbReference>
<keyword evidence="2" id="KW-1185">Reference proteome</keyword>
<dbReference type="InterPro" id="IPR012166">
    <property type="entry name" value="Uncharacterised_RocB"/>
</dbReference>